<protein>
    <submittedName>
        <fullName evidence="3">Xaa-Pro aminopeptidase</fullName>
    </submittedName>
</protein>
<dbReference type="InterPro" id="IPR000587">
    <property type="entry name" value="Creatinase_N"/>
</dbReference>
<gene>
    <name evidence="3" type="ORF">ABIE08_003070</name>
</gene>
<keyword evidence="3" id="KW-0031">Aminopeptidase</keyword>
<dbReference type="InterPro" id="IPR050659">
    <property type="entry name" value="Peptidase_M24B"/>
</dbReference>
<feature type="domain" description="Peptidase M24" evidence="1">
    <location>
        <begin position="197"/>
        <end position="402"/>
    </location>
</feature>
<dbReference type="PANTHER" id="PTHR46112:SF2">
    <property type="entry name" value="XAA-PRO AMINOPEPTIDASE P-RELATED"/>
    <property type="match status" value="1"/>
</dbReference>
<comment type="caution">
    <text evidence="3">The sequence shown here is derived from an EMBL/GenBank/DDBJ whole genome shotgun (WGS) entry which is preliminary data.</text>
</comment>
<keyword evidence="4" id="KW-1185">Reference proteome</keyword>
<dbReference type="EMBL" id="JBEPSM010000002">
    <property type="protein sequence ID" value="MET4635124.1"/>
    <property type="molecule type" value="Genomic_DNA"/>
</dbReference>
<evidence type="ECO:0000313" key="3">
    <source>
        <dbReference type="EMBL" id="MET4635124.1"/>
    </source>
</evidence>
<dbReference type="InterPro" id="IPR000994">
    <property type="entry name" value="Pept_M24"/>
</dbReference>
<evidence type="ECO:0000259" key="1">
    <source>
        <dbReference type="Pfam" id="PF00557"/>
    </source>
</evidence>
<name>A0ABV2R1H6_9HYPH</name>
<keyword evidence="3" id="KW-0645">Protease</keyword>
<dbReference type="PANTHER" id="PTHR46112">
    <property type="entry name" value="AMINOPEPTIDASE"/>
    <property type="match status" value="1"/>
</dbReference>
<dbReference type="Gene3D" id="3.90.230.10">
    <property type="entry name" value="Creatinase/methionine aminopeptidase superfamily"/>
    <property type="match status" value="1"/>
</dbReference>
<dbReference type="GO" id="GO:0004177">
    <property type="term" value="F:aminopeptidase activity"/>
    <property type="evidence" value="ECO:0007669"/>
    <property type="project" value="UniProtKB-KW"/>
</dbReference>
<dbReference type="Proteomes" id="UP001549321">
    <property type="component" value="Unassembled WGS sequence"/>
</dbReference>
<dbReference type="SUPFAM" id="SSF53092">
    <property type="entry name" value="Creatinase/prolidase N-terminal domain"/>
    <property type="match status" value="1"/>
</dbReference>
<evidence type="ECO:0000313" key="4">
    <source>
        <dbReference type="Proteomes" id="UP001549321"/>
    </source>
</evidence>
<proteinExistence type="predicted"/>
<reference evidence="3 4" key="1">
    <citation type="submission" date="2024-06" db="EMBL/GenBank/DDBJ databases">
        <title>Sorghum-associated microbial communities from plants grown in Nebraska, USA.</title>
        <authorList>
            <person name="Schachtman D."/>
        </authorList>
    </citation>
    <scope>NUCLEOTIDE SEQUENCE [LARGE SCALE GENOMIC DNA]</scope>
    <source>
        <strain evidence="3 4">3207</strain>
    </source>
</reference>
<dbReference type="Pfam" id="PF00557">
    <property type="entry name" value="Peptidase_M24"/>
    <property type="match status" value="1"/>
</dbReference>
<organism evidence="3 4">
    <name type="scientific">Kaistia defluvii</name>
    <dbReference type="NCBI Taxonomy" id="410841"/>
    <lineage>
        <taxon>Bacteria</taxon>
        <taxon>Pseudomonadati</taxon>
        <taxon>Pseudomonadota</taxon>
        <taxon>Alphaproteobacteria</taxon>
        <taxon>Hyphomicrobiales</taxon>
        <taxon>Kaistiaceae</taxon>
        <taxon>Kaistia</taxon>
    </lineage>
</organism>
<dbReference type="CDD" id="cd01066">
    <property type="entry name" value="APP_MetAP"/>
    <property type="match status" value="1"/>
</dbReference>
<keyword evidence="3" id="KW-0378">Hydrolase</keyword>
<dbReference type="Gene3D" id="3.40.350.10">
    <property type="entry name" value="Creatinase/prolidase N-terminal domain"/>
    <property type="match status" value="1"/>
</dbReference>
<feature type="domain" description="Creatinase N-terminal" evidence="2">
    <location>
        <begin position="127"/>
        <end position="190"/>
    </location>
</feature>
<dbReference type="InterPro" id="IPR029149">
    <property type="entry name" value="Creatin/AminoP/Spt16_N"/>
</dbReference>
<sequence>MSDLDRLRAQRLLQERGLDALVLTQPESFTYATGLPAGVPAMWRRAGGATALVPADAGARLGAVVGDLNADALARRAPAIDIRTHPLWIDLVDIEGLGTDAPADTATRVAEAYRRDNGGQDVFPPRPTTFSAAGAFAVLGDLLRERDLARSRIGIDLEFMPAADFATLQRVLPEIDWVDASEVLRRLRAIKSAREIDCIRRACSLADAGFHALTTGIEPGQTPKDMTRLWRDGVLAAAATRGETGLTGMWDYMSVGSDPWSGGGSVVRGAILKADVGCIVEGYNSDTARSYVFGEPDRIARDVHAALEGAFEAGLAAIRPGVAMREVFEVTVGAMRAAGYPGYRRGHYGHSIGASVGSEEWPFFAADSDVILEPGMALAFETPFYGKGIGALTIEDSLIVTDTGIEVLNHLPRELVRLG</sequence>
<dbReference type="InterPro" id="IPR036005">
    <property type="entry name" value="Creatinase/aminopeptidase-like"/>
</dbReference>
<dbReference type="SUPFAM" id="SSF55920">
    <property type="entry name" value="Creatinase/aminopeptidase"/>
    <property type="match status" value="1"/>
</dbReference>
<accession>A0ABV2R1H6</accession>
<evidence type="ECO:0000259" key="2">
    <source>
        <dbReference type="Pfam" id="PF01321"/>
    </source>
</evidence>
<dbReference type="RefSeq" id="WP_354552323.1">
    <property type="nucleotide sequence ID" value="NZ_JBEPSM010000002.1"/>
</dbReference>
<dbReference type="Pfam" id="PF01321">
    <property type="entry name" value="Creatinase_N"/>
    <property type="match status" value="1"/>
</dbReference>